<keyword evidence="1" id="KW-0732">Signal</keyword>
<reference evidence="3" key="1">
    <citation type="submission" date="2020-09" db="EMBL/GenBank/DDBJ databases">
        <title>Pelobacter alkaliphilus sp. nov., a novel anaerobic arsenate-reducing bacterium from terrestrial mud volcano.</title>
        <authorList>
            <person name="Khomyakova M.A."/>
            <person name="Merkel A.Y."/>
            <person name="Slobodkin A.I."/>
        </authorList>
    </citation>
    <scope>NUCLEOTIDE SEQUENCE</scope>
    <source>
        <strain evidence="3">M08fum</strain>
    </source>
</reference>
<keyword evidence="4" id="KW-1185">Reference proteome</keyword>
<dbReference type="EMBL" id="JACWUN010000005">
    <property type="protein sequence ID" value="MBD1400106.1"/>
    <property type="molecule type" value="Genomic_DNA"/>
</dbReference>
<accession>A0A8J6QP46</accession>
<dbReference type="Pfam" id="PF08984">
    <property type="entry name" value="DUF1858"/>
    <property type="match status" value="1"/>
</dbReference>
<dbReference type="GO" id="GO:0030288">
    <property type="term" value="C:outer membrane-bounded periplasmic space"/>
    <property type="evidence" value="ECO:0007669"/>
    <property type="project" value="TreeGrafter"/>
</dbReference>
<dbReference type="PANTHER" id="PTHR30006:SF2">
    <property type="entry name" value="ABC TRANSPORTER SUBSTRATE-BINDING PROTEIN"/>
    <property type="match status" value="1"/>
</dbReference>
<evidence type="ECO:0000256" key="1">
    <source>
        <dbReference type="ARBA" id="ARBA00022729"/>
    </source>
</evidence>
<dbReference type="Pfam" id="PF13343">
    <property type="entry name" value="SBP_bac_6"/>
    <property type="match status" value="1"/>
</dbReference>
<dbReference type="Gene3D" id="1.10.3910.10">
    <property type="entry name" value="SP0561-like"/>
    <property type="match status" value="1"/>
</dbReference>
<dbReference type="AlphaFoldDB" id="A0A8J6QP46"/>
<dbReference type="GO" id="GO:0030975">
    <property type="term" value="F:thiamine binding"/>
    <property type="evidence" value="ECO:0007669"/>
    <property type="project" value="TreeGrafter"/>
</dbReference>
<sequence length="412" mass="46560">MTPLLTKDMTIKEVLDIWPETLDVFVANGFENLRDEKQRNAVAPFLKLERAVAMKHYDLDNFLALLRNQIALSSHQADITMKKTDHDQGDIRVAGLLPCPVRLPLLESFDAFIEDFTTKTGHKVSYKLEAASVGADWIADNIRGIKDADKLPDIFISAGFETFFDHQTIGRFKDQGVFEDICGKEVNRDFADLDIRDPRGDYSIVAAVAAVFMINHDVRGDLPIPRTWADLLEPEFAQQVALPVGDFDLFNALLLAIHKEHGEEGVKKLGRCMLKSMHPSQMVKNAKRVSEEKPYVTIMPYFFTKMARMVEGLEIIWPEDGAVVSPIFMLTKRSTLNKTRPIAEFLSGRGVGDILAHKGLFPSLHPEVDNRLNVEHPWKWIGWDYIYQHDIGALILDTNQIFEDALGLTEGV</sequence>
<dbReference type="SUPFAM" id="SSF53850">
    <property type="entry name" value="Periplasmic binding protein-like II"/>
    <property type="match status" value="1"/>
</dbReference>
<dbReference type="GO" id="GO:0015888">
    <property type="term" value="P:thiamine transport"/>
    <property type="evidence" value="ECO:0007669"/>
    <property type="project" value="TreeGrafter"/>
</dbReference>
<dbReference type="InterPro" id="IPR038062">
    <property type="entry name" value="ScdA-like_N_sf"/>
</dbReference>
<dbReference type="Gene3D" id="3.40.190.10">
    <property type="entry name" value="Periplasmic binding protein-like II"/>
    <property type="match status" value="2"/>
</dbReference>
<proteinExistence type="predicted"/>
<evidence type="ECO:0000313" key="3">
    <source>
        <dbReference type="EMBL" id="MBD1400106.1"/>
    </source>
</evidence>
<dbReference type="RefSeq" id="WP_191154387.1">
    <property type="nucleotide sequence ID" value="NZ_JACWUN010000005.1"/>
</dbReference>
<comment type="caution">
    <text evidence="3">The sequence shown here is derived from an EMBL/GenBank/DDBJ whole genome shotgun (WGS) entry which is preliminary data.</text>
</comment>
<dbReference type="PANTHER" id="PTHR30006">
    <property type="entry name" value="THIAMINE-BINDING PERIPLASMIC PROTEIN-RELATED"/>
    <property type="match status" value="1"/>
</dbReference>
<dbReference type="SUPFAM" id="SSF140683">
    <property type="entry name" value="SP0561-like"/>
    <property type="match status" value="1"/>
</dbReference>
<dbReference type="Proteomes" id="UP000632828">
    <property type="component" value="Unassembled WGS sequence"/>
</dbReference>
<dbReference type="InterPro" id="IPR015077">
    <property type="entry name" value="DUF1858"/>
</dbReference>
<evidence type="ECO:0000313" key="4">
    <source>
        <dbReference type="Proteomes" id="UP000632828"/>
    </source>
</evidence>
<dbReference type="GO" id="GO:0030976">
    <property type="term" value="F:thiamine pyrophosphate binding"/>
    <property type="evidence" value="ECO:0007669"/>
    <property type="project" value="TreeGrafter"/>
</dbReference>
<feature type="domain" description="DUF1858" evidence="2">
    <location>
        <begin position="6"/>
        <end position="62"/>
    </location>
</feature>
<evidence type="ECO:0000259" key="2">
    <source>
        <dbReference type="Pfam" id="PF08984"/>
    </source>
</evidence>
<gene>
    <name evidence="3" type="ORF">ICT70_05420</name>
</gene>
<name>A0A8J6QP46_9BACT</name>
<organism evidence="3 4">
    <name type="scientific">Pelovirga terrestris</name>
    <dbReference type="NCBI Taxonomy" id="2771352"/>
    <lineage>
        <taxon>Bacteria</taxon>
        <taxon>Pseudomonadati</taxon>
        <taxon>Thermodesulfobacteriota</taxon>
        <taxon>Desulfuromonadia</taxon>
        <taxon>Geobacterales</taxon>
        <taxon>Geobacteraceae</taxon>
        <taxon>Pelovirga</taxon>
    </lineage>
</organism>
<protein>
    <submittedName>
        <fullName evidence="3">ABC transporter substrate-binding protein</fullName>
    </submittedName>
</protein>